<name>A0AAX2JBN4_9FUSO</name>
<dbReference type="EMBL" id="LS483487">
    <property type="protein sequence ID" value="SQJ04041.1"/>
    <property type="molecule type" value="Genomic_DNA"/>
</dbReference>
<keyword evidence="6" id="KW-1133">Transmembrane helix</keyword>
<dbReference type="InterPro" id="IPR016039">
    <property type="entry name" value="Thiolase-like"/>
</dbReference>
<keyword evidence="6" id="KW-0472">Membrane</keyword>
<feature type="domain" description="Thiolase C-terminal" evidence="8">
    <location>
        <begin position="270"/>
        <end position="399"/>
    </location>
</feature>
<sequence length="402" mass="42076">MSKVYIVAAKRSAIGSFLGSLAPLSSSDLGAAVAKQVIEDAKIDPANLDEVVIGNVLQAGQAQGVGRQVAIKAGVPQEVPGYTLNIICGSGMKTIISSYANIKAGEANLILAGGTESMSNAGFILPGKVRGGHKMADLTMKDHMVFDALTDAFTNVHMGITAENIAAKYGITREEQDAFSFASQQKAIAAVDSGRFKDEIVPVVISTKKGDITVDTDEYPNRKTDLEKLGKLRPSFKKDGTVTAGNASGLNDGASMMVLASEEAVAKYNLKPLVEIVATGIGGVDPQIMGMGPVPAIGNALKKSGMKLQDMELIELNEAFASQSLGVMKELCAQHGVEREWFNDKTNVNGGAIALGHPVGASGNRIMVTLIYEMKKRGLTYGLASLCIGGGMGTAIILKNVD</sequence>
<feature type="active site" description="Proton acceptor" evidence="4">
    <location>
        <position position="387"/>
    </location>
</feature>
<keyword evidence="3 5" id="KW-0012">Acyltransferase</keyword>
<feature type="transmembrane region" description="Helical" evidence="6">
    <location>
        <begin position="379"/>
        <end position="398"/>
    </location>
</feature>
<feature type="active site" description="Proton acceptor" evidence="4">
    <location>
        <position position="357"/>
    </location>
</feature>
<proteinExistence type="inferred from homology"/>
<dbReference type="PROSITE" id="PS00099">
    <property type="entry name" value="THIOLASE_3"/>
    <property type="match status" value="1"/>
</dbReference>
<evidence type="ECO:0000256" key="4">
    <source>
        <dbReference type="PIRSR" id="PIRSR000429-1"/>
    </source>
</evidence>
<evidence type="ECO:0000256" key="5">
    <source>
        <dbReference type="RuleBase" id="RU003557"/>
    </source>
</evidence>
<dbReference type="AlphaFoldDB" id="A0AAX2JBN4"/>
<dbReference type="PROSITE" id="PS00098">
    <property type="entry name" value="THIOLASE_1"/>
    <property type="match status" value="1"/>
</dbReference>
<dbReference type="Proteomes" id="UP000249008">
    <property type="component" value="Chromosome 1"/>
</dbReference>
<dbReference type="PIRSF" id="PIRSF000429">
    <property type="entry name" value="Ac-CoA_Ac_transf"/>
    <property type="match status" value="1"/>
</dbReference>
<evidence type="ECO:0000256" key="1">
    <source>
        <dbReference type="ARBA" id="ARBA00010982"/>
    </source>
</evidence>
<keyword evidence="2 5" id="KW-0808">Transferase</keyword>
<gene>
    <name evidence="9" type="primary">thlA_2</name>
    <name evidence="9" type="ORF">NCTC12112_01811</name>
</gene>
<dbReference type="EC" id="2.3.1.9" evidence="9"/>
<dbReference type="GO" id="GO:0003985">
    <property type="term" value="F:acetyl-CoA C-acetyltransferase activity"/>
    <property type="evidence" value="ECO:0007669"/>
    <property type="project" value="UniProtKB-EC"/>
</dbReference>
<dbReference type="Pfam" id="PF02803">
    <property type="entry name" value="Thiolase_C"/>
    <property type="match status" value="1"/>
</dbReference>
<dbReference type="SUPFAM" id="SSF53901">
    <property type="entry name" value="Thiolase-like"/>
    <property type="match status" value="2"/>
</dbReference>
<dbReference type="InterPro" id="IPR020613">
    <property type="entry name" value="Thiolase_CS"/>
</dbReference>
<evidence type="ECO:0000259" key="8">
    <source>
        <dbReference type="Pfam" id="PF02803"/>
    </source>
</evidence>
<evidence type="ECO:0000256" key="3">
    <source>
        <dbReference type="ARBA" id="ARBA00023315"/>
    </source>
</evidence>
<keyword evidence="6" id="KW-0812">Transmembrane</keyword>
<feature type="active site" description="Acyl-thioester intermediate" evidence="4">
    <location>
        <position position="88"/>
    </location>
</feature>
<dbReference type="InterPro" id="IPR020616">
    <property type="entry name" value="Thiolase_N"/>
</dbReference>
<feature type="domain" description="Thiolase N-terminal" evidence="7">
    <location>
        <begin position="4"/>
        <end position="263"/>
    </location>
</feature>
<dbReference type="InterPro" id="IPR020617">
    <property type="entry name" value="Thiolase_C"/>
</dbReference>
<reference evidence="9 10" key="1">
    <citation type="submission" date="2018-06" db="EMBL/GenBank/DDBJ databases">
        <authorList>
            <consortium name="Pathogen Informatics"/>
            <person name="Doyle S."/>
        </authorList>
    </citation>
    <scope>NUCLEOTIDE SEQUENCE [LARGE SCALE GENOMIC DNA]</scope>
    <source>
        <strain evidence="9 10">NCTC12112</strain>
    </source>
</reference>
<evidence type="ECO:0000256" key="2">
    <source>
        <dbReference type="ARBA" id="ARBA00022679"/>
    </source>
</evidence>
<evidence type="ECO:0000313" key="9">
    <source>
        <dbReference type="EMBL" id="SQJ04041.1"/>
    </source>
</evidence>
<evidence type="ECO:0000256" key="6">
    <source>
        <dbReference type="SAM" id="Phobius"/>
    </source>
</evidence>
<dbReference type="Gene3D" id="3.40.47.10">
    <property type="match status" value="2"/>
</dbReference>
<dbReference type="FunFam" id="3.40.47.10:FF:000010">
    <property type="entry name" value="Acetyl-CoA acetyltransferase (Thiolase)"/>
    <property type="match status" value="1"/>
</dbReference>
<dbReference type="Pfam" id="PF00108">
    <property type="entry name" value="Thiolase_N"/>
    <property type="match status" value="1"/>
</dbReference>
<dbReference type="PROSITE" id="PS00737">
    <property type="entry name" value="THIOLASE_2"/>
    <property type="match status" value="1"/>
</dbReference>
<dbReference type="KEGG" id="ful:C4N20_16090"/>
<dbReference type="InterPro" id="IPR020615">
    <property type="entry name" value="Thiolase_acyl_enz_int_AS"/>
</dbReference>
<dbReference type="InterPro" id="IPR020610">
    <property type="entry name" value="Thiolase_AS"/>
</dbReference>
<accession>A0AAX2JBN4</accession>
<dbReference type="NCBIfam" id="TIGR01930">
    <property type="entry name" value="AcCoA-C-Actrans"/>
    <property type="match status" value="1"/>
</dbReference>
<dbReference type="CDD" id="cd00751">
    <property type="entry name" value="thiolase"/>
    <property type="match status" value="1"/>
</dbReference>
<dbReference type="PANTHER" id="PTHR18919:SF107">
    <property type="entry name" value="ACETYL-COA ACETYLTRANSFERASE, CYTOSOLIC"/>
    <property type="match status" value="1"/>
</dbReference>
<organism evidence="9 10">
    <name type="scientific">Fusobacterium ulcerans</name>
    <dbReference type="NCBI Taxonomy" id="861"/>
    <lineage>
        <taxon>Bacteria</taxon>
        <taxon>Fusobacteriati</taxon>
        <taxon>Fusobacteriota</taxon>
        <taxon>Fusobacteriia</taxon>
        <taxon>Fusobacteriales</taxon>
        <taxon>Fusobacteriaceae</taxon>
        <taxon>Fusobacterium</taxon>
    </lineage>
</organism>
<evidence type="ECO:0000259" key="7">
    <source>
        <dbReference type="Pfam" id="PF00108"/>
    </source>
</evidence>
<dbReference type="GeneID" id="78456349"/>
<protein>
    <submittedName>
        <fullName evidence="9">Acetyl-CoA acetyltransferase</fullName>
        <ecNumber evidence="9">2.3.1.9</ecNumber>
    </submittedName>
</protein>
<dbReference type="InterPro" id="IPR002155">
    <property type="entry name" value="Thiolase"/>
</dbReference>
<comment type="similarity">
    <text evidence="1 5">Belongs to the thiolase-like superfamily. Thiolase family.</text>
</comment>
<dbReference type="RefSeq" id="WP_005980205.1">
    <property type="nucleotide sequence ID" value="NZ_CABKNW010000004.1"/>
</dbReference>
<dbReference type="PANTHER" id="PTHR18919">
    <property type="entry name" value="ACETYL-COA C-ACYLTRANSFERASE"/>
    <property type="match status" value="1"/>
</dbReference>
<evidence type="ECO:0000313" key="10">
    <source>
        <dbReference type="Proteomes" id="UP000249008"/>
    </source>
</evidence>